<accession>A0A6J5MX65</accession>
<organism evidence="1">
    <name type="scientific">uncultured Caudovirales phage</name>
    <dbReference type="NCBI Taxonomy" id="2100421"/>
    <lineage>
        <taxon>Viruses</taxon>
        <taxon>Duplodnaviria</taxon>
        <taxon>Heunggongvirae</taxon>
        <taxon>Uroviricota</taxon>
        <taxon>Caudoviricetes</taxon>
        <taxon>Peduoviridae</taxon>
        <taxon>Maltschvirus</taxon>
        <taxon>Maltschvirus maltsch</taxon>
    </lineage>
</organism>
<reference evidence="1" key="1">
    <citation type="submission" date="2020-04" db="EMBL/GenBank/DDBJ databases">
        <authorList>
            <person name="Chiriac C."/>
            <person name="Salcher M."/>
            <person name="Ghai R."/>
            <person name="Kavagutti S V."/>
        </authorList>
    </citation>
    <scope>NUCLEOTIDE SEQUENCE</scope>
</reference>
<gene>
    <name evidence="1" type="ORF">UFOVP520_18</name>
</gene>
<protein>
    <submittedName>
        <fullName evidence="1">Uncharacterized protein</fullName>
    </submittedName>
</protein>
<proteinExistence type="predicted"/>
<sequence length="242" mass="27883">MVLAQQEWKPLGSGNALAIQLAQSTQSLRLSGEEDLKQVLRYCMVLVGLRGNNLPTEEEKFVLTNFIRSNFGNQTSAEIKIAFEMAVAGKLQVDAKCYENFSCEYFGRIMNAYLEYARQEIKNLPKPIEQMKEKPGDLELKKQAIDTANEYANQMRYCEKNGKKFTFIAGGLSVLFDYLEQFKIPTISKEERIELWEKYSGIEDIKERKLYCKTQGYIKFINSLVNFDCFIDQDGNIKPNEI</sequence>
<name>A0A6J5MX65_9CAUD</name>
<dbReference type="EMBL" id="LR796495">
    <property type="protein sequence ID" value="CAB4148239.1"/>
    <property type="molecule type" value="Genomic_DNA"/>
</dbReference>
<evidence type="ECO:0000313" key="1">
    <source>
        <dbReference type="EMBL" id="CAB4148239.1"/>
    </source>
</evidence>